<feature type="region of interest" description="Disordered" evidence="5">
    <location>
        <begin position="1"/>
        <end position="31"/>
    </location>
</feature>
<protein>
    <submittedName>
        <fullName evidence="7">TetR/AcrR family transcriptional regulator</fullName>
    </submittedName>
</protein>
<evidence type="ECO:0000256" key="3">
    <source>
        <dbReference type="ARBA" id="ARBA00023163"/>
    </source>
</evidence>
<keyword evidence="1" id="KW-0805">Transcription regulation</keyword>
<evidence type="ECO:0000256" key="2">
    <source>
        <dbReference type="ARBA" id="ARBA00023125"/>
    </source>
</evidence>
<accession>A0ABW6PVF0</accession>
<dbReference type="InterPro" id="IPR050109">
    <property type="entry name" value="HTH-type_TetR-like_transc_reg"/>
</dbReference>
<keyword evidence="3" id="KW-0804">Transcription</keyword>
<gene>
    <name evidence="7" type="ORF">ACFYTF_26270</name>
</gene>
<comment type="caution">
    <text evidence="7">The sequence shown here is derived from an EMBL/GenBank/DDBJ whole genome shotgun (WGS) entry which is preliminary data.</text>
</comment>
<dbReference type="PANTHER" id="PTHR30055">
    <property type="entry name" value="HTH-TYPE TRANSCRIPTIONAL REGULATOR RUTR"/>
    <property type="match status" value="1"/>
</dbReference>
<dbReference type="Pfam" id="PF00440">
    <property type="entry name" value="TetR_N"/>
    <property type="match status" value="1"/>
</dbReference>
<dbReference type="InterPro" id="IPR001647">
    <property type="entry name" value="HTH_TetR"/>
</dbReference>
<dbReference type="InterPro" id="IPR036271">
    <property type="entry name" value="Tet_transcr_reg_TetR-rel_C_sf"/>
</dbReference>
<dbReference type="PANTHER" id="PTHR30055:SF234">
    <property type="entry name" value="HTH-TYPE TRANSCRIPTIONAL REGULATOR BETI"/>
    <property type="match status" value="1"/>
</dbReference>
<dbReference type="Gene3D" id="1.10.357.10">
    <property type="entry name" value="Tetracycline Repressor, domain 2"/>
    <property type="match status" value="1"/>
</dbReference>
<feature type="DNA-binding region" description="H-T-H motif" evidence="4">
    <location>
        <begin position="56"/>
        <end position="75"/>
    </location>
</feature>
<dbReference type="SUPFAM" id="SSF48498">
    <property type="entry name" value="Tetracyclin repressor-like, C-terminal domain"/>
    <property type="match status" value="1"/>
</dbReference>
<sequence>MSVEKESPGVWRVSPSAGGRKTGRRNGPRLPLDERREQLLDAAFDVVAAEGLAGLTMQAVAKRAGVAKPVLYAVYRTAPELVAALLQREHARGMGQVFDSLPADLGGSDPDAEYAASVMAFLRAVQRDPVRWRLILTHADGAPVDYKELLYAARENIAGRLIELLDAGIALRGGPENADVELIGYVMLGFVEVLARLVIGDPERFPPERLETTVRALVRTLPKNSGAAPA</sequence>
<organism evidence="7 8">
    <name type="scientific">Nocardia thailandica</name>
    <dbReference type="NCBI Taxonomy" id="257275"/>
    <lineage>
        <taxon>Bacteria</taxon>
        <taxon>Bacillati</taxon>
        <taxon>Actinomycetota</taxon>
        <taxon>Actinomycetes</taxon>
        <taxon>Mycobacteriales</taxon>
        <taxon>Nocardiaceae</taxon>
        <taxon>Nocardia</taxon>
    </lineage>
</organism>
<proteinExistence type="predicted"/>
<dbReference type="SUPFAM" id="SSF46689">
    <property type="entry name" value="Homeodomain-like"/>
    <property type="match status" value="1"/>
</dbReference>
<name>A0ABW6PVF0_9NOCA</name>
<keyword evidence="2 4" id="KW-0238">DNA-binding</keyword>
<evidence type="ECO:0000313" key="8">
    <source>
        <dbReference type="Proteomes" id="UP001601444"/>
    </source>
</evidence>
<dbReference type="PROSITE" id="PS50977">
    <property type="entry name" value="HTH_TETR_2"/>
    <property type="match status" value="1"/>
</dbReference>
<dbReference type="RefSeq" id="WP_083885345.1">
    <property type="nucleotide sequence ID" value="NZ_JBIAMX010000020.1"/>
</dbReference>
<evidence type="ECO:0000313" key="7">
    <source>
        <dbReference type="EMBL" id="MFF0546344.1"/>
    </source>
</evidence>
<keyword evidence="8" id="KW-1185">Reference proteome</keyword>
<feature type="domain" description="HTH tetR-type" evidence="6">
    <location>
        <begin position="33"/>
        <end position="93"/>
    </location>
</feature>
<evidence type="ECO:0000259" key="6">
    <source>
        <dbReference type="PROSITE" id="PS50977"/>
    </source>
</evidence>
<dbReference type="Proteomes" id="UP001601444">
    <property type="component" value="Unassembled WGS sequence"/>
</dbReference>
<dbReference type="InterPro" id="IPR009057">
    <property type="entry name" value="Homeodomain-like_sf"/>
</dbReference>
<evidence type="ECO:0000256" key="5">
    <source>
        <dbReference type="SAM" id="MobiDB-lite"/>
    </source>
</evidence>
<evidence type="ECO:0000256" key="4">
    <source>
        <dbReference type="PROSITE-ProRule" id="PRU00335"/>
    </source>
</evidence>
<reference evidence="7 8" key="1">
    <citation type="submission" date="2024-10" db="EMBL/GenBank/DDBJ databases">
        <title>The Natural Products Discovery Center: Release of the First 8490 Sequenced Strains for Exploring Actinobacteria Biosynthetic Diversity.</title>
        <authorList>
            <person name="Kalkreuter E."/>
            <person name="Kautsar S.A."/>
            <person name="Yang D."/>
            <person name="Bader C.D."/>
            <person name="Teijaro C.N."/>
            <person name="Fluegel L."/>
            <person name="Davis C.M."/>
            <person name="Simpson J.R."/>
            <person name="Lauterbach L."/>
            <person name="Steele A.D."/>
            <person name="Gui C."/>
            <person name="Meng S."/>
            <person name="Li G."/>
            <person name="Viehrig K."/>
            <person name="Ye F."/>
            <person name="Su P."/>
            <person name="Kiefer A.F."/>
            <person name="Nichols A."/>
            <person name="Cepeda A.J."/>
            <person name="Yan W."/>
            <person name="Fan B."/>
            <person name="Jiang Y."/>
            <person name="Adhikari A."/>
            <person name="Zheng C.-J."/>
            <person name="Schuster L."/>
            <person name="Cowan T.M."/>
            <person name="Smanski M.J."/>
            <person name="Chevrette M.G."/>
            <person name="De Carvalho L.P.S."/>
            <person name="Shen B."/>
        </authorList>
    </citation>
    <scope>NUCLEOTIDE SEQUENCE [LARGE SCALE GENOMIC DNA]</scope>
    <source>
        <strain evidence="7 8">NPDC004045</strain>
    </source>
</reference>
<dbReference type="EMBL" id="JBIAMX010000020">
    <property type="protein sequence ID" value="MFF0546344.1"/>
    <property type="molecule type" value="Genomic_DNA"/>
</dbReference>
<evidence type="ECO:0000256" key="1">
    <source>
        <dbReference type="ARBA" id="ARBA00023015"/>
    </source>
</evidence>